<evidence type="ECO:0000313" key="5">
    <source>
        <dbReference type="Proteomes" id="UP000553957"/>
    </source>
</evidence>
<dbReference type="RefSeq" id="WP_171672213.1">
    <property type="nucleotide sequence ID" value="NZ_BAAAGT010000003.1"/>
</dbReference>
<evidence type="ECO:0000256" key="1">
    <source>
        <dbReference type="SAM" id="SignalP"/>
    </source>
</evidence>
<name>A0A7Y4KWU6_9ACTN</name>
<proteinExistence type="predicted"/>
<dbReference type="PROSITE" id="PS51257">
    <property type="entry name" value="PROKAR_LIPOPROTEIN"/>
    <property type="match status" value="1"/>
</dbReference>
<gene>
    <name evidence="2" type="ORF">HNR71_002890</name>
    <name evidence="3" type="ORF">HPO96_07750</name>
</gene>
<feature type="signal peptide" evidence="1">
    <location>
        <begin position="1"/>
        <end position="31"/>
    </location>
</feature>
<keyword evidence="1" id="KW-0732">Signal</keyword>
<sequence length="129" mass="13402">MTSRILRVAATAGAAVALTAAGGLTATPASAASCYASGGNLYCGNDYNAGVYKFARFSNPSTGNPEGPIDRLHSTHSYFKCWKNGVRHGGGNTVWYYTYGDVSGAWGYVPASQVHTPTGSDPFPGVNIC</sequence>
<dbReference type="Proteomes" id="UP000534306">
    <property type="component" value="Unassembled WGS sequence"/>
</dbReference>
<evidence type="ECO:0008006" key="6">
    <source>
        <dbReference type="Google" id="ProtNLM"/>
    </source>
</evidence>
<protein>
    <recommendedName>
        <fullName evidence="6">Peptidase inhibitor family I36</fullName>
    </recommendedName>
</protein>
<evidence type="ECO:0000313" key="2">
    <source>
        <dbReference type="EMBL" id="MBB6567253.1"/>
    </source>
</evidence>
<keyword evidence="4" id="KW-1185">Reference proteome</keyword>
<dbReference type="AlphaFoldDB" id="A0A7Y4KWU6"/>
<dbReference type="EMBL" id="JACHKF010000001">
    <property type="protein sequence ID" value="MBB6567253.1"/>
    <property type="molecule type" value="Genomic_DNA"/>
</dbReference>
<dbReference type="Proteomes" id="UP000553957">
    <property type="component" value="Unassembled WGS sequence"/>
</dbReference>
<evidence type="ECO:0000313" key="3">
    <source>
        <dbReference type="EMBL" id="NOL40133.1"/>
    </source>
</evidence>
<accession>A0A7Y4KWU6</accession>
<reference evidence="2 5" key="2">
    <citation type="submission" date="2020-08" db="EMBL/GenBank/DDBJ databases">
        <title>Sequencing the genomes of 1000 actinobacteria strains.</title>
        <authorList>
            <person name="Klenk H.-P."/>
        </authorList>
    </citation>
    <scope>NUCLEOTIDE SEQUENCE [LARGE SCALE GENOMIC DNA]</scope>
    <source>
        <strain evidence="2 5">DSM 15626</strain>
    </source>
</reference>
<evidence type="ECO:0000313" key="4">
    <source>
        <dbReference type="Proteomes" id="UP000534306"/>
    </source>
</evidence>
<organism evidence="3 4">
    <name type="scientific">Kribbella sandramycini</name>
    <dbReference type="NCBI Taxonomy" id="60450"/>
    <lineage>
        <taxon>Bacteria</taxon>
        <taxon>Bacillati</taxon>
        <taxon>Actinomycetota</taxon>
        <taxon>Actinomycetes</taxon>
        <taxon>Propionibacteriales</taxon>
        <taxon>Kribbellaceae</taxon>
        <taxon>Kribbella</taxon>
    </lineage>
</organism>
<reference evidence="3 4" key="1">
    <citation type="submission" date="2020-05" db="EMBL/GenBank/DDBJ databases">
        <title>Genome sequence of Kribbella sandramycini ATCC 39419.</title>
        <authorList>
            <person name="Maclea K.S."/>
            <person name="Fair J.L."/>
        </authorList>
    </citation>
    <scope>NUCLEOTIDE SEQUENCE [LARGE SCALE GENOMIC DNA]</scope>
    <source>
        <strain evidence="3 4">ATCC 39419</strain>
    </source>
</reference>
<comment type="caution">
    <text evidence="3">The sequence shown here is derived from an EMBL/GenBank/DDBJ whole genome shotgun (WGS) entry which is preliminary data.</text>
</comment>
<feature type="chain" id="PRO_5036217565" description="Peptidase inhibitor family I36" evidence="1">
    <location>
        <begin position="32"/>
        <end position="129"/>
    </location>
</feature>
<dbReference type="EMBL" id="JABJRC010000001">
    <property type="protein sequence ID" value="NOL40133.1"/>
    <property type="molecule type" value="Genomic_DNA"/>
</dbReference>